<evidence type="ECO:0000313" key="2">
    <source>
        <dbReference type="EMBL" id="SVA45940.1"/>
    </source>
</evidence>
<dbReference type="InterPro" id="IPR031939">
    <property type="entry name" value="Adhesin_E-like"/>
</dbReference>
<protein>
    <recommendedName>
        <fullName evidence="1">Surface-adhesin protein E-like domain-containing protein</fullName>
    </recommendedName>
</protein>
<evidence type="ECO:0000259" key="1">
    <source>
        <dbReference type="Pfam" id="PF16747"/>
    </source>
</evidence>
<dbReference type="AlphaFoldDB" id="A0A381W093"/>
<proteinExistence type="predicted"/>
<sequence length="185" mass="20838">MKKLILPTILCLFSSPSWPQECIQGDCDNGEGIYKREDGSKYIGNFINGELEDGSLWLLLSDEFHDGNESFYLKANSVEISGDYLYAVDLSDYKENIGPFNAKSVTNHVQIECSQSRAKPLNILAHKLSMAQGEILSSTRELDLEFDWTSFDENERGELYGGICGIADDYKTDPKPNVIFKEVNF</sequence>
<organism evidence="2">
    <name type="scientific">marine metagenome</name>
    <dbReference type="NCBI Taxonomy" id="408172"/>
    <lineage>
        <taxon>unclassified sequences</taxon>
        <taxon>metagenomes</taxon>
        <taxon>ecological metagenomes</taxon>
    </lineage>
</organism>
<dbReference type="Pfam" id="PF16747">
    <property type="entry name" value="Adhesin_E"/>
    <property type="match status" value="1"/>
</dbReference>
<dbReference type="EMBL" id="UINC01010316">
    <property type="protein sequence ID" value="SVA45940.1"/>
    <property type="molecule type" value="Genomic_DNA"/>
</dbReference>
<gene>
    <name evidence="2" type="ORF">METZ01_LOCUS98794</name>
</gene>
<feature type="domain" description="Surface-adhesin protein E-like" evidence="1">
    <location>
        <begin position="57"/>
        <end position="157"/>
    </location>
</feature>
<name>A0A381W093_9ZZZZ</name>
<reference evidence="2" key="1">
    <citation type="submission" date="2018-05" db="EMBL/GenBank/DDBJ databases">
        <authorList>
            <person name="Lanie J.A."/>
            <person name="Ng W.-L."/>
            <person name="Kazmierczak K.M."/>
            <person name="Andrzejewski T.M."/>
            <person name="Davidsen T.M."/>
            <person name="Wayne K.J."/>
            <person name="Tettelin H."/>
            <person name="Glass J.I."/>
            <person name="Rusch D."/>
            <person name="Podicherti R."/>
            <person name="Tsui H.-C.T."/>
            <person name="Winkler M.E."/>
        </authorList>
    </citation>
    <scope>NUCLEOTIDE SEQUENCE</scope>
</reference>
<accession>A0A381W093</accession>